<reference evidence="2" key="1">
    <citation type="journal article" date="2019" name="Int. J. Syst. Evol. Microbiol.">
        <title>The Global Catalogue of Microorganisms (GCM) 10K type strain sequencing project: providing services to taxonomists for standard genome sequencing and annotation.</title>
        <authorList>
            <consortium name="The Broad Institute Genomics Platform"/>
            <consortium name="The Broad Institute Genome Sequencing Center for Infectious Disease"/>
            <person name="Wu L."/>
            <person name="Ma J."/>
        </authorList>
    </citation>
    <scope>NUCLEOTIDE SEQUENCE [LARGE SCALE GENOMIC DNA]</scope>
    <source>
        <strain evidence="2">CGMCC 1.16060</strain>
    </source>
</reference>
<keyword evidence="2" id="KW-1185">Reference proteome</keyword>
<dbReference type="Proteomes" id="UP000655016">
    <property type="component" value="Unassembled WGS sequence"/>
</dbReference>
<name>A0ABQ1UR54_9FLAO</name>
<accession>A0ABQ1UR54</accession>
<dbReference type="EMBL" id="BMKP01000009">
    <property type="protein sequence ID" value="GGF23904.1"/>
    <property type="molecule type" value="Genomic_DNA"/>
</dbReference>
<evidence type="ECO:0000313" key="1">
    <source>
        <dbReference type="EMBL" id="GGF23904.1"/>
    </source>
</evidence>
<protein>
    <submittedName>
        <fullName evidence="1">Uncharacterized protein</fullName>
    </submittedName>
</protein>
<gene>
    <name evidence="1" type="ORF">GCM10011518_36480</name>
</gene>
<comment type="caution">
    <text evidence="1">The sequence shown here is derived from an EMBL/GenBank/DDBJ whole genome shotgun (WGS) entry which is preliminary data.</text>
</comment>
<organism evidence="1 2">
    <name type="scientific">Flavobacterium limi</name>
    <dbReference type="NCBI Taxonomy" id="2045105"/>
    <lineage>
        <taxon>Bacteria</taxon>
        <taxon>Pseudomonadati</taxon>
        <taxon>Bacteroidota</taxon>
        <taxon>Flavobacteriia</taxon>
        <taxon>Flavobacteriales</taxon>
        <taxon>Flavobacteriaceae</taxon>
        <taxon>Flavobacterium</taxon>
    </lineage>
</organism>
<evidence type="ECO:0000313" key="2">
    <source>
        <dbReference type="Proteomes" id="UP000655016"/>
    </source>
</evidence>
<sequence length="74" mass="8240">MFLSISSQVDIAFPKSLLVWAEIGKLLWIKELVNSLSAGADIENGVRGGTSFCNLLFNERVCFLWSVIVSFTWA</sequence>
<proteinExistence type="predicted"/>